<reference evidence="1" key="1">
    <citation type="submission" date="2021-01" db="UniProtKB">
        <authorList>
            <consortium name="EnsemblMetazoa"/>
        </authorList>
    </citation>
    <scope>IDENTIFICATION</scope>
</reference>
<dbReference type="GeneID" id="116416186"/>
<evidence type="ECO:0000313" key="2">
    <source>
        <dbReference type="Proteomes" id="UP000002358"/>
    </source>
</evidence>
<dbReference type="Proteomes" id="UP000002358">
    <property type="component" value="Chromosome 2"/>
</dbReference>
<dbReference type="OrthoDB" id="7700589at2759"/>
<dbReference type="PANTHER" id="PTHR33053:SF25">
    <property type="entry name" value="TRANSPOSASE DOMAIN-CONTAINING PROTEIN"/>
    <property type="match status" value="1"/>
</dbReference>
<dbReference type="PANTHER" id="PTHR33053">
    <property type="entry name" value="PROTEIN, PUTATIVE-RELATED"/>
    <property type="match status" value="1"/>
</dbReference>
<dbReference type="InParanoid" id="A0A7M7Q1S5"/>
<keyword evidence="2" id="KW-1185">Reference proteome</keyword>
<organism evidence="1 2">
    <name type="scientific">Nasonia vitripennis</name>
    <name type="common">Parasitic wasp</name>
    <dbReference type="NCBI Taxonomy" id="7425"/>
    <lineage>
        <taxon>Eukaryota</taxon>
        <taxon>Metazoa</taxon>
        <taxon>Ecdysozoa</taxon>
        <taxon>Arthropoda</taxon>
        <taxon>Hexapoda</taxon>
        <taxon>Insecta</taxon>
        <taxon>Pterygota</taxon>
        <taxon>Neoptera</taxon>
        <taxon>Endopterygota</taxon>
        <taxon>Hymenoptera</taxon>
        <taxon>Apocrita</taxon>
        <taxon>Proctotrupomorpha</taxon>
        <taxon>Chalcidoidea</taxon>
        <taxon>Pteromalidae</taxon>
        <taxon>Pteromalinae</taxon>
        <taxon>Nasonia</taxon>
    </lineage>
</organism>
<proteinExistence type="predicted"/>
<name>A0A7M7Q1S5_NASVI</name>
<evidence type="ECO:0000313" key="1">
    <source>
        <dbReference type="EnsemblMetazoa" id="XP_031779574"/>
    </source>
</evidence>
<protein>
    <recommendedName>
        <fullName evidence="3">Transposase domain-containing protein</fullName>
    </recommendedName>
</protein>
<dbReference type="AlphaFoldDB" id="A0A7M7Q1S5"/>
<dbReference type="EnsemblMetazoa" id="XM_031923714">
    <property type="protein sequence ID" value="XP_031779574"/>
    <property type="gene ID" value="LOC116416186"/>
</dbReference>
<dbReference type="RefSeq" id="XP_031779574.1">
    <property type="nucleotide sequence ID" value="XM_031923714.2"/>
</dbReference>
<sequence>MYHLFTVAVYAENGKPKESTDYLRKFSEELNHILNAKVNIDDTCFTIKVKYFSCDCPARSFVKNVIGHGGFHACERCRVVGKKVDGVTVFLQTDAEKRTDKSFATFADPQCHTGVSPLSTVTPALNMVSQFILDPMHLVYLGCTKRLLEYLLLPSTRAAKLSATFKSELVRRTKPIYNDIPAEFCIKMRSIDHFSKYKAVEFKFFLLYAAPVLFIELLSDDLYGHFMLLTVACRFLCDIFENIQISEARRYLTDFVDLTSTRYGETFVSLNVHNLIHLCDDIENTKGSMNEISAFSFESYLGIIRSVLRSPVNLVSQYYHRMSEKHTFSKKETITQCEVEIIMKKRTVLSNYDINIIFYLQNIPITLSYYKIEALHAFVTLALSKTITMLQFKNTERKIQYLTNRVILVL</sequence>
<evidence type="ECO:0008006" key="3">
    <source>
        <dbReference type="Google" id="ProtNLM"/>
    </source>
</evidence>
<dbReference type="KEGG" id="nvi:116416186"/>
<accession>A0A7M7Q1S5</accession>